<dbReference type="GO" id="GO:0005634">
    <property type="term" value="C:nucleus"/>
    <property type="evidence" value="ECO:0007669"/>
    <property type="project" value="UniProtKB-SubCell"/>
</dbReference>
<accession>A0A6A2ZXX0</accession>
<evidence type="ECO:0000256" key="5">
    <source>
        <dbReference type="ARBA" id="ARBA00023242"/>
    </source>
</evidence>
<evidence type="ECO:0000256" key="4">
    <source>
        <dbReference type="ARBA" id="ARBA00023163"/>
    </source>
</evidence>
<name>A0A6A2ZXX0_HIBSY</name>
<dbReference type="SUPFAM" id="SSF118290">
    <property type="entry name" value="WRKY DNA-binding domain"/>
    <property type="match status" value="1"/>
</dbReference>
<organism evidence="7 8">
    <name type="scientific">Hibiscus syriacus</name>
    <name type="common">Rose of Sharon</name>
    <dbReference type="NCBI Taxonomy" id="106335"/>
    <lineage>
        <taxon>Eukaryota</taxon>
        <taxon>Viridiplantae</taxon>
        <taxon>Streptophyta</taxon>
        <taxon>Embryophyta</taxon>
        <taxon>Tracheophyta</taxon>
        <taxon>Spermatophyta</taxon>
        <taxon>Magnoliopsida</taxon>
        <taxon>eudicotyledons</taxon>
        <taxon>Gunneridae</taxon>
        <taxon>Pentapetalae</taxon>
        <taxon>rosids</taxon>
        <taxon>malvids</taxon>
        <taxon>Malvales</taxon>
        <taxon>Malvaceae</taxon>
        <taxon>Malvoideae</taxon>
        <taxon>Hibiscus</taxon>
    </lineage>
</organism>
<evidence type="ECO:0000259" key="6">
    <source>
        <dbReference type="PROSITE" id="PS50811"/>
    </source>
</evidence>
<dbReference type="InterPro" id="IPR036576">
    <property type="entry name" value="WRKY_dom_sf"/>
</dbReference>
<dbReference type="InterPro" id="IPR003657">
    <property type="entry name" value="WRKY_dom"/>
</dbReference>
<dbReference type="InterPro" id="IPR044810">
    <property type="entry name" value="WRKY_plant"/>
</dbReference>
<dbReference type="SMART" id="SM00774">
    <property type="entry name" value="WRKY"/>
    <property type="match status" value="1"/>
</dbReference>
<dbReference type="AlphaFoldDB" id="A0A6A2ZXX0"/>
<dbReference type="PANTHER" id="PTHR31221">
    <property type="entry name" value="WRKY TRANSCRIPTION FACTOR PROTEIN 1-RELATED"/>
    <property type="match status" value="1"/>
</dbReference>
<keyword evidence="3" id="KW-0238">DNA-binding</keyword>
<proteinExistence type="predicted"/>
<comment type="subcellular location">
    <subcellularLocation>
        <location evidence="1">Nucleus</location>
    </subcellularLocation>
</comment>
<feature type="domain" description="WRKY" evidence="6">
    <location>
        <begin position="44"/>
        <end position="84"/>
    </location>
</feature>
<dbReference type="EMBL" id="VEPZ02001077">
    <property type="protein sequence ID" value="KAE8695715.1"/>
    <property type="molecule type" value="Genomic_DNA"/>
</dbReference>
<evidence type="ECO:0000256" key="3">
    <source>
        <dbReference type="ARBA" id="ARBA00023125"/>
    </source>
</evidence>
<dbReference type="Pfam" id="PF03106">
    <property type="entry name" value="WRKY"/>
    <property type="match status" value="1"/>
</dbReference>
<evidence type="ECO:0000313" key="7">
    <source>
        <dbReference type="EMBL" id="KAE8695715.1"/>
    </source>
</evidence>
<dbReference type="GO" id="GO:0003700">
    <property type="term" value="F:DNA-binding transcription factor activity"/>
    <property type="evidence" value="ECO:0007669"/>
    <property type="project" value="InterPro"/>
</dbReference>
<dbReference type="Gene3D" id="2.20.25.80">
    <property type="entry name" value="WRKY domain"/>
    <property type="match status" value="1"/>
</dbReference>
<keyword evidence="8" id="KW-1185">Reference proteome</keyword>
<comment type="caution">
    <text evidence="7">The sequence shown here is derived from an EMBL/GenBank/DDBJ whole genome shotgun (WGS) entry which is preliminary data.</text>
</comment>
<reference evidence="7" key="1">
    <citation type="submission" date="2019-09" db="EMBL/GenBank/DDBJ databases">
        <title>Draft genome information of white flower Hibiscus syriacus.</title>
        <authorList>
            <person name="Kim Y.-M."/>
        </authorList>
    </citation>
    <scope>NUCLEOTIDE SEQUENCE [LARGE SCALE GENOMIC DNA]</scope>
    <source>
        <strain evidence="7">YM2019G1</strain>
    </source>
</reference>
<evidence type="ECO:0000256" key="2">
    <source>
        <dbReference type="ARBA" id="ARBA00023015"/>
    </source>
</evidence>
<dbReference type="GO" id="GO:0043565">
    <property type="term" value="F:sequence-specific DNA binding"/>
    <property type="evidence" value="ECO:0007669"/>
    <property type="project" value="InterPro"/>
</dbReference>
<protein>
    <submittedName>
        <fullName evidence="7">WRKY transcription factor 43</fullName>
    </submittedName>
</protein>
<keyword evidence="5" id="KW-0539">Nucleus</keyword>
<evidence type="ECO:0000256" key="1">
    <source>
        <dbReference type="ARBA" id="ARBA00004123"/>
    </source>
</evidence>
<dbReference type="PROSITE" id="PS50811">
    <property type="entry name" value="WRKY"/>
    <property type="match status" value="1"/>
</dbReference>
<sequence>MENHRQALNNGKFVGSESDYQLKSSAGFDKKKSRKPRHAFQTRSHVDILDDGYRWRKYGQKAVKNNKFPRPTIIIHISDPFTVK</sequence>
<dbReference type="Proteomes" id="UP000436088">
    <property type="component" value="Unassembled WGS sequence"/>
</dbReference>
<keyword evidence="4" id="KW-0804">Transcription</keyword>
<gene>
    <name evidence="7" type="ORF">F3Y22_tig00110694pilonHSYRG00421</name>
</gene>
<keyword evidence="2" id="KW-0805">Transcription regulation</keyword>
<dbReference type="PANTHER" id="PTHR31221:SF83">
    <property type="entry name" value="WRKY TRANSCRIPTION FACTOR 75-RELATED"/>
    <property type="match status" value="1"/>
</dbReference>
<evidence type="ECO:0000313" key="8">
    <source>
        <dbReference type="Proteomes" id="UP000436088"/>
    </source>
</evidence>